<dbReference type="PANTHER" id="PTHR41913">
    <property type="entry name" value="DUF1684 DOMAIN-CONTAINING PROTEIN"/>
    <property type="match status" value="1"/>
</dbReference>
<dbReference type="EMBL" id="JAHESC010000006">
    <property type="protein sequence ID" value="MBT1686087.1"/>
    <property type="molecule type" value="Genomic_DNA"/>
</dbReference>
<gene>
    <name evidence="2" type="ORF">KK078_05940</name>
</gene>
<comment type="caution">
    <text evidence="2">The sequence shown here is derived from an EMBL/GenBank/DDBJ whole genome shotgun (WGS) entry which is preliminary data.</text>
</comment>
<dbReference type="InterPro" id="IPR012467">
    <property type="entry name" value="DUF1684"/>
</dbReference>
<proteinExistence type="predicted"/>
<dbReference type="RefSeq" id="WP_254089328.1">
    <property type="nucleotide sequence ID" value="NZ_JAHESC010000006.1"/>
</dbReference>
<sequence length="205" mass="23545">MKKVFLLFLSLLSLDLSAQNDTTRAASEIAAFQKKLDEEYKDPKQSPLEPKDLPKFNGHEFFAVDLSYRVTAKFVRVENASFFQLKTTTTRLSTERIYAFAEFTLKDKQFRLPIYQSKDLMASAEYADYLFFPFSDLTNGKGSYGGGRYIDLRIPPQGQEWIIIDFNQAYNPYCAYNHKYSCPLVPEANQMDIEVPAGVKVPQKI</sequence>
<organism evidence="2 3">
    <name type="scientific">Dawidia soli</name>
    <dbReference type="NCBI Taxonomy" id="2782352"/>
    <lineage>
        <taxon>Bacteria</taxon>
        <taxon>Pseudomonadati</taxon>
        <taxon>Bacteroidota</taxon>
        <taxon>Cytophagia</taxon>
        <taxon>Cytophagales</taxon>
        <taxon>Chryseotaleaceae</taxon>
        <taxon>Dawidia</taxon>
    </lineage>
</organism>
<dbReference type="PANTHER" id="PTHR41913:SF1">
    <property type="entry name" value="DUF1684 DOMAIN-CONTAINING PROTEIN"/>
    <property type="match status" value="1"/>
</dbReference>
<dbReference type="Pfam" id="PF07920">
    <property type="entry name" value="DUF1684"/>
    <property type="match status" value="1"/>
</dbReference>
<dbReference type="Proteomes" id="UP001319180">
    <property type="component" value="Unassembled WGS sequence"/>
</dbReference>
<keyword evidence="3" id="KW-1185">Reference proteome</keyword>
<feature type="signal peptide" evidence="1">
    <location>
        <begin position="1"/>
        <end position="18"/>
    </location>
</feature>
<accession>A0AAP2D6M0</accession>
<name>A0AAP2D6M0_9BACT</name>
<evidence type="ECO:0000256" key="1">
    <source>
        <dbReference type="SAM" id="SignalP"/>
    </source>
</evidence>
<protein>
    <submittedName>
        <fullName evidence="2">DUF1684 domain-containing protein</fullName>
    </submittedName>
</protein>
<evidence type="ECO:0000313" key="2">
    <source>
        <dbReference type="EMBL" id="MBT1686087.1"/>
    </source>
</evidence>
<evidence type="ECO:0000313" key="3">
    <source>
        <dbReference type="Proteomes" id="UP001319180"/>
    </source>
</evidence>
<keyword evidence="1" id="KW-0732">Signal</keyword>
<reference evidence="2 3" key="1">
    <citation type="submission" date="2021-05" db="EMBL/GenBank/DDBJ databases">
        <title>A Polyphasic approach of four new species of the genus Ohtaekwangia: Ohtaekwangia histidinii sp. nov., Ohtaekwangia cretensis sp. nov., Ohtaekwangia indiensis sp. nov., Ohtaekwangia reichenbachii sp. nov. from diverse environment.</title>
        <authorList>
            <person name="Octaviana S."/>
        </authorList>
    </citation>
    <scope>NUCLEOTIDE SEQUENCE [LARGE SCALE GENOMIC DNA]</scope>
    <source>
        <strain evidence="2 3">PWU37</strain>
    </source>
</reference>
<feature type="chain" id="PRO_5042933640" evidence="1">
    <location>
        <begin position="19"/>
        <end position="205"/>
    </location>
</feature>
<dbReference type="AlphaFoldDB" id="A0AAP2D6M0"/>